<comment type="caution">
    <text evidence="2">The sequence shown here is derived from an EMBL/GenBank/DDBJ whole genome shotgun (WGS) entry which is preliminary data.</text>
</comment>
<evidence type="ECO:0000313" key="3">
    <source>
        <dbReference type="Proteomes" id="UP000034799"/>
    </source>
</evidence>
<sequence>MKVFVIANQKGGVGKTTTTINLGASLAKEGKKVLLIDLDPQANLTSGIGFSQQFAKDSWQTTDEAPYRNIYDVLIEAIPLSSAFVTTSIPNLMLVPSHLSLAGAEIEMVNMLSRETLLKKALKTFNEKIDYVLIDCPPSLGLLTINALCAADELIIPIQCEYFALEGLGQLLQTTTLIKSINPTLNIGGVILTMYDSRTKLSESVVKDVKEFFTEKIFQTIVPRNVRLSEAPSHGKSIVEYDPNSTGAIAYMALAKEFIKRF</sequence>
<dbReference type="Proteomes" id="UP000034799">
    <property type="component" value="Unassembled WGS sequence"/>
</dbReference>
<dbReference type="PANTHER" id="PTHR13696:SF52">
    <property type="entry name" value="PARA FAMILY PROTEIN CT_582"/>
    <property type="match status" value="1"/>
</dbReference>
<dbReference type="InterPro" id="IPR025669">
    <property type="entry name" value="AAA_dom"/>
</dbReference>
<dbReference type="PANTHER" id="PTHR13696">
    <property type="entry name" value="P-LOOP CONTAINING NUCLEOSIDE TRIPHOSPHATE HYDROLASE"/>
    <property type="match status" value="1"/>
</dbReference>
<dbReference type="PIRSF" id="PIRSF009320">
    <property type="entry name" value="Nuc_binding_HP_1000"/>
    <property type="match status" value="1"/>
</dbReference>
<dbReference type="CDD" id="cd02042">
    <property type="entry name" value="ParAB_family"/>
    <property type="match status" value="1"/>
</dbReference>
<dbReference type="Pfam" id="PF13614">
    <property type="entry name" value="AAA_31"/>
    <property type="match status" value="1"/>
</dbReference>
<reference evidence="2 3" key="1">
    <citation type="journal article" date="2015" name="Nature">
        <title>rRNA introns, odd ribosomes, and small enigmatic genomes across a large radiation of phyla.</title>
        <authorList>
            <person name="Brown C.T."/>
            <person name="Hug L.A."/>
            <person name="Thomas B.C."/>
            <person name="Sharon I."/>
            <person name="Castelle C.J."/>
            <person name="Singh A."/>
            <person name="Wilkins M.J."/>
            <person name="Williams K.H."/>
            <person name="Banfield J.F."/>
        </authorList>
    </citation>
    <scope>NUCLEOTIDE SEQUENCE [LARGE SCALE GENOMIC DNA]</scope>
</reference>
<protein>
    <submittedName>
        <fullName evidence="2">Cobyrinic acid ac-diamide synthase</fullName>
    </submittedName>
</protein>
<organism evidence="2 3">
    <name type="scientific">candidate division WS6 bacterium GW2011_GWF2_39_15</name>
    <dbReference type="NCBI Taxonomy" id="1619100"/>
    <lineage>
        <taxon>Bacteria</taxon>
        <taxon>Candidatus Dojkabacteria</taxon>
    </lineage>
</organism>
<dbReference type="FunFam" id="3.40.50.300:FF:000285">
    <property type="entry name" value="Sporulation initiation inhibitor Soj"/>
    <property type="match status" value="1"/>
</dbReference>
<feature type="domain" description="AAA" evidence="1">
    <location>
        <begin position="1"/>
        <end position="187"/>
    </location>
</feature>
<evidence type="ECO:0000313" key="2">
    <source>
        <dbReference type="EMBL" id="KKR06046.1"/>
    </source>
</evidence>
<accession>A0A0G0MZM9</accession>
<dbReference type="AlphaFoldDB" id="A0A0G0MZM9"/>
<dbReference type="EMBL" id="LBWK01000001">
    <property type="protein sequence ID" value="KKR06046.1"/>
    <property type="molecule type" value="Genomic_DNA"/>
</dbReference>
<gene>
    <name evidence="2" type="ORF">UT34_C0001G0086</name>
</gene>
<dbReference type="SUPFAM" id="SSF52540">
    <property type="entry name" value="P-loop containing nucleoside triphosphate hydrolases"/>
    <property type="match status" value="1"/>
</dbReference>
<proteinExistence type="predicted"/>
<dbReference type="STRING" id="1619100.UT34_C0001G0086"/>
<name>A0A0G0MZM9_9BACT</name>
<dbReference type="InterPro" id="IPR050678">
    <property type="entry name" value="DNA_Partitioning_ATPase"/>
</dbReference>
<evidence type="ECO:0000259" key="1">
    <source>
        <dbReference type="Pfam" id="PF13614"/>
    </source>
</evidence>
<dbReference type="InterPro" id="IPR027417">
    <property type="entry name" value="P-loop_NTPase"/>
</dbReference>
<dbReference type="Gene3D" id="3.40.50.300">
    <property type="entry name" value="P-loop containing nucleotide triphosphate hydrolases"/>
    <property type="match status" value="1"/>
</dbReference>